<accession>A0ABU6ZSH3</accession>
<dbReference type="EMBL" id="JASCZI010273502">
    <property type="protein sequence ID" value="MED6224938.1"/>
    <property type="molecule type" value="Genomic_DNA"/>
</dbReference>
<reference evidence="1 2" key="1">
    <citation type="journal article" date="2023" name="Plants (Basel)">
        <title>Bridging the Gap: Combining Genomics and Transcriptomics Approaches to Understand Stylosanthes scabra, an Orphan Legume from the Brazilian Caatinga.</title>
        <authorList>
            <person name="Ferreira-Neto J.R.C."/>
            <person name="da Silva M.D."/>
            <person name="Binneck E."/>
            <person name="de Melo N.F."/>
            <person name="da Silva R.H."/>
            <person name="de Melo A.L.T.M."/>
            <person name="Pandolfi V."/>
            <person name="Bustamante F.O."/>
            <person name="Brasileiro-Vidal A.C."/>
            <person name="Benko-Iseppon A.M."/>
        </authorList>
    </citation>
    <scope>NUCLEOTIDE SEQUENCE [LARGE SCALE GENOMIC DNA]</scope>
    <source>
        <tissue evidence="1">Leaves</tissue>
    </source>
</reference>
<gene>
    <name evidence="1" type="ORF">PIB30_089000</name>
</gene>
<protein>
    <submittedName>
        <fullName evidence="1">Uncharacterized protein</fullName>
    </submittedName>
</protein>
<evidence type="ECO:0000313" key="2">
    <source>
        <dbReference type="Proteomes" id="UP001341840"/>
    </source>
</evidence>
<proteinExistence type="predicted"/>
<evidence type="ECO:0000313" key="1">
    <source>
        <dbReference type="EMBL" id="MED6224938.1"/>
    </source>
</evidence>
<organism evidence="1 2">
    <name type="scientific">Stylosanthes scabra</name>
    <dbReference type="NCBI Taxonomy" id="79078"/>
    <lineage>
        <taxon>Eukaryota</taxon>
        <taxon>Viridiplantae</taxon>
        <taxon>Streptophyta</taxon>
        <taxon>Embryophyta</taxon>
        <taxon>Tracheophyta</taxon>
        <taxon>Spermatophyta</taxon>
        <taxon>Magnoliopsida</taxon>
        <taxon>eudicotyledons</taxon>
        <taxon>Gunneridae</taxon>
        <taxon>Pentapetalae</taxon>
        <taxon>rosids</taxon>
        <taxon>fabids</taxon>
        <taxon>Fabales</taxon>
        <taxon>Fabaceae</taxon>
        <taxon>Papilionoideae</taxon>
        <taxon>50 kb inversion clade</taxon>
        <taxon>dalbergioids sensu lato</taxon>
        <taxon>Dalbergieae</taxon>
        <taxon>Pterocarpus clade</taxon>
        <taxon>Stylosanthes</taxon>
    </lineage>
</organism>
<comment type="caution">
    <text evidence="1">The sequence shown here is derived from an EMBL/GenBank/DDBJ whole genome shotgun (WGS) entry which is preliminary data.</text>
</comment>
<sequence>MRLSQFDSIRTLSKQRFFARITASLRANASAANGEEHFCLDVEALRRLPLLSLQTAAPAPLQESTEKDASVLILIHPYRGRFQLFLKVFIFSLNQVLKDFIVAGSGQVPASKWDTY</sequence>
<keyword evidence="2" id="KW-1185">Reference proteome</keyword>
<dbReference type="Proteomes" id="UP001341840">
    <property type="component" value="Unassembled WGS sequence"/>
</dbReference>
<name>A0ABU6ZSH3_9FABA</name>